<dbReference type="AlphaFoldDB" id="A0A445APZ2"/>
<gene>
    <name evidence="2" type="ORF">Ahy_B01g052651</name>
</gene>
<keyword evidence="1" id="KW-0175">Coiled coil</keyword>
<keyword evidence="3" id="KW-1185">Reference proteome</keyword>
<organism evidence="2 3">
    <name type="scientific">Arachis hypogaea</name>
    <name type="common">Peanut</name>
    <dbReference type="NCBI Taxonomy" id="3818"/>
    <lineage>
        <taxon>Eukaryota</taxon>
        <taxon>Viridiplantae</taxon>
        <taxon>Streptophyta</taxon>
        <taxon>Embryophyta</taxon>
        <taxon>Tracheophyta</taxon>
        <taxon>Spermatophyta</taxon>
        <taxon>Magnoliopsida</taxon>
        <taxon>eudicotyledons</taxon>
        <taxon>Gunneridae</taxon>
        <taxon>Pentapetalae</taxon>
        <taxon>rosids</taxon>
        <taxon>fabids</taxon>
        <taxon>Fabales</taxon>
        <taxon>Fabaceae</taxon>
        <taxon>Papilionoideae</taxon>
        <taxon>50 kb inversion clade</taxon>
        <taxon>dalbergioids sensu lato</taxon>
        <taxon>Dalbergieae</taxon>
        <taxon>Pterocarpus clade</taxon>
        <taxon>Arachis</taxon>
    </lineage>
</organism>
<comment type="caution">
    <text evidence="2">The sequence shown here is derived from an EMBL/GenBank/DDBJ whole genome shotgun (WGS) entry which is preliminary data.</text>
</comment>
<dbReference type="EMBL" id="SDMP01000011">
    <property type="protein sequence ID" value="RYR28507.1"/>
    <property type="molecule type" value="Genomic_DNA"/>
</dbReference>
<name>A0A445APZ2_ARAHY</name>
<feature type="coiled-coil region" evidence="1">
    <location>
        <begin position="107"/>
        <end position="134"/>
    </location>
</feature>
<dbReference type="Proteomes" id="UP000289738">
    <property type="component" value="Chromosome B01"/>
</dbReference>
<accession>A0A445APZ2</accession>
<sequence length="146" mass="16246">MQIKHYDTLKLFGADRATGKGAATSRERIQQLDRDPIDLNTGHDIPIFSANLDSPSVLHRGASTSRGTKCKSHMNDFLEVQYEKITLGITTMADVVKESSYLSSKLHDVVQRQVESAERQASVAERQVSVAEKQVSLIEVRTSRDC</sequence>
<protein>
    <submittedName>
        <fullName evidence="2">Uncharacterized protein</fullName>
    </submittedName>
</protein>
<reference evidence="2 3" key="1">
    <citation type="submission" date="2019-01" db="EMBL/GenBank/DDBJ databases">
        <title>Sequencing of cultivated peanut Arachis hypogaea provides insights into genome evolution and oil improvement.</title>
        <authorList>
            <person name="Chen X."/>
        </authorList>
    </citation>
    <scope>NUCLEOTIDE SEQUENCE [LARGE SCALE GENOMIC DNA]</scope>
    <source>
        <strain evidence="3">cv. Fuhuasheng</strain>
        <tissue evidence="2">Leaves</tissue>
    </source>
</reference>
<evidence type="ECO:0000313" key="2">
    <source>
        <dbReference type="EMBL" id="RYR28507.1"/>
    </source>
</evidence>
<evidence type="ECO:0000256" key="1">
    <source>
        <dbReference type="SAM" id="Coils"/>
    </source>
</evidence>
<proteinExistence type="predicted"/>
<evidence type="ECO:0000313" key="3">
    <source>
        <dbReference type="Proteomes" id="UP000289738"/>
    </source>
</evidence>